<feature type="transmembrane region" description="Helical" evidence="1">
    <location>
        <begin position="170"/>
        <end position="192"/>
    </location>
</feature>
<accession>A0A1S1Z3A8</accession>
<dbReference type="OrthoDB" id="1014144at2"/>
<dbReference type="RefSeq" id="WP_044229452.1">
    <property type="nucleotide sequence ID" value="NZ_JRYR02000001.1"/>
</dbReference>
<name>A0A1S1Z3A8_FLAPC</name>
<keyword evidence="3" id="KW-1185">Reference proteome</keyword>
<feature type="transmembrane region" description="Helical" evidence="1">
    <location>
        <begin position="303"/>
        <end position="328"/>
    </location>
</feature>
<feature type="transmembrane region" description="Helical" evidence="1">
    <location>
        <begin position="141"/>
        <end position="158"/>
    </location>
</feature>
<dbReference type="Proteomes" id="UP000179797">
    <property type="component" value="Unassembled WGS sequence"/>
</dbReference>
<dbReference type="STRING" id="915059.NH26_16195"/>
<evidence type="ECO:0000313" key="3">
    <source>
        <dbReference type="Proteomes" id="UP000179797"/>
    </source>
</evidence>
<feature type="transmembrane region" description="Helical" evidence="1">
    <location>
        <begin position="59"/>
        <end position="82"/>
    </location>
</feature>
<protein>
    <submittedName>
        <fullName evidence="2">Uncharacterized protein</fullName>
    </submittedName>
</protein>
<feature type="transmembrane region" description="Helical" evidence="1">
    <location>
        <begin position="204"/>
        <end position="225"/>
    </location>
</feature>
<feature type="transmembrane region" description="Helical" evidence="1">
    <location>
        <begin position="421"/>
        <end position="444"/>
    </location>
</feature>
<keyword evidence="1" id="KW-1133">Transmembrane helix</keyword>
<feature type="transmembrane region" description="Helical" evidence="1">
    <location>
        <begin position="450"/>
        <end position="469"/>
    </location>
</feature>
<feature type="transmembrane region" description="Helical" evidence="1">
    <location>
        <begin position="279"/>
        <end position="297"/>
    </location>
</feature>
<reference evidence="2 3" key="1">
    <citation type="journal article" date="2012" name="Int. J. Syst. Evol. Microbiol.">
        <title>Flammeovirga pacifica sp. nov., isolated from deep-sea sediment.</title>
        <authorList>
            <person name="Xu H."/>
            <person name="Fu Y."/>
            <person name="Yang N."/>
            <person name="Ding Z."/>
            <person name="Lai Q."/>
            <person name="Zeng R."/>
        </authorList>
    </citation>
    <scope>NUCLEOTIDE SEQUENCE [LARGE SCALE GENOMIC DNA]</scope>
    <source>
        <strain evidence="3">DSM 24597 / LMG 26175 / WPAGA1</strain>
    </source>
</reference>
<dbReference type="Pfam" id="PF18940">
    <property type="entry name" value="DUF5687"/>
    <property type="match status" value="1"/>
</dbReference>
<sequence length="489" mass="56454">MILKLTRQYLKGKGRTVFDTQSIMIKFFVVLMVIYFIGIAISLGLFLNTILLKIDETQLATFTLSKGLFFYFVFDLLLRSLLQTQGTFDVKPYLYLPIKRSSILHFLQVKSLFSAFNILPYCLLLPFFFISVISDFDWTTSLIWLCAITCHILINNFLSYNIGKTVGKRLIPWLIITFSIIGVGVIDIMGYLPLSDYFQEYFNFLIINSWLIILPISLFILIYFLTLQLSRKLLLTDQEIHKEKVSSFDLGFLIKGDSVMKNFMIYESKLIFRNKRLKNLTFLVLLFLFYPGIVVGSQEHQSAVMLFFFCWFTTGVVPAMFGQFMYAWEGKFFNFIRTQPFTIEDYIKAKHNFYLGLTTISMIIGCSAFAFIDTNFALMIFIGYLFNIGINLKLIFWIGTFNKKAIELEKGTAFNYQGTQASHFISNLPLLIIPLICYAIGYYANGHYTGLIIVSALGILGLILHPFLLKPIISQFNSRKYIMSEGFNQ</sequence>
<dbReference type="AlphaFoldDB" id="A0A1S1Z3A8"/>
<dbReference type="InterPro" id="IPR043742">
    <property type="entry name" value="DUF5687"/>
</dbReference>
<gene>
    <name evidence="2" type="ORF">NH26_16195</name>
</gene>
<feature type="transmembrane region" description="Helical" evidence="1">
    <location>
        <begin position="23"/>
        <end position="47"/>
    </location>
</feature>
<feature type="transmembrane region" description="Helical" evidence="1">
    <location>
        <begin position="103"/>
        <end position="129"/>
    </location>
</feature>
<evidence type="ECO:0000313" key="2">
    <source>
        <dbReference type="EMBL" id="OHX67768.1"/>
    </source>
</evidence>
<organism evidence="2 3">
    <name type="scientific">Flammeovirga pacifica</name>
    <dbReference type="NCBI Taxonomy" id="915059"/>
    <lineage>
        <taxon>Bacteria</taxon>
        <taxon>Pseudomonadati</taxon>
        <taxon>Bacteroidota</taxon>
        <taxon>Cytophagia</taxon>
        <taxon>Cytophagales</taxon>
        <taxon>Flammeovirgaceae</taxon>
        <taxon>Flammeovirga</taxon>
    </lineage>
</organism>
<feature type="transmembrane region" description="Helical" evidence="1">
    <location>
        <begin position="353"/>
        <end position="372"/>
    </location>
</feature>
<comment type="caution">
    <text evidence="2">The sequence shown here is derived from an EMBL/GenBank/DDBJ whole genome shotgun (WGS) entry which is preliminary data.</text>
</comment>
<feature type="transmembrane region" description="Helical" evidence="1">
    <location>
        <begin position="378"/>
        <end position="400"/>
    </location>
</feature>
<proteinExistence type="predicted"/>
<dbReference type="EMBL" id="JRYR02000001">
    <property type="protein sequence ID" value="OHX67768.1"/>
    <property type="molecule type" value="Genomic_DNA"/>
</dbReference>
<keyword evidence="1" id="KW-0472">Membrane</keyword>
<evidence type="ECO:0000256" key="1">
    <source>
        <dbReference type="SAM" id="Phobius"/>
    </source>
</evidence>
<keyword evidence="1" id="KW-0812">Transmembrane</keyword>